<evidence type="ECO:0000313" key="3">
    <source>
        <dbReference type="Proteomes" id="UP000790347"/>
    </source>
</evidence>
<feature type="compositionally biased region" description="Polar residues" evidence="1">
    <location>
        <begin position="113"/>
        <end position="133"/>
    </location>
</feature>
<keyword evidence="3" id="KW-1185">Reference proteome</keyword>
<feature type="region of interest" description="Disordered" evidence="1">
    <location>
        <begin position="1"/>
        <end position="60"/>
    </location>
</feature>
<dbReference type="EMBL" id="ASGP02000001">
    <property type="protein sequence ID" value="KAH9526916.1"/>
    <property type="molecule type" value="Genomic_DNA"/>
</dbReference>
<feature type="compositionally biased region" description="Basic residues" evidence="1">
    <location>
        <begin position="1"/>
        <end position="10"/>
    </location>
</feature>
<protein>
    <submittedName>
        <fullName evidence="2">Uncharacterized protein</fullName>
    </submittedName>
</protein>
<gene>
    <name evidence="2" type="ORF">DERF_000972</name>
</gene>
<comment type="caution">
    <text evidence="2">The sequence shown here is derived from an EMBL/GenBank/DDBJ whole genome shotgun (WGS) entry which is preliminary data.</text>
</comment>
<name>A0A922L881_DERFA</name>
<feature type="region of interest" description="Disordered" evidence="1">
    <location>
        <begin position="363"/>
        <end position="423"/>
    </location>
</feature>
<dbReference type="AlphaFoldDB" id="A0A922L881"/>
<sequence>MHHKKEKRHTVPNSNYPSFPFYQEEIELKTNLIDNNNNPNDDDDEDVHQSRAGDNPTNDNDIEFCMHDKLKMCFSEMQNIKDHFDKRRRRFPSCKKKSTPTTTMDQTTFDQQESSVGHSQMTKNFQSTSNQSNDGDDGSKFKAHLIRTRSRDSIDDDDNVQENPTTFSRQSNAASMSNKSKRSISDPYNLLYQPSNNGQQQQQQQNSIFPEYKRIPTFQSMRTVVEPVNQDPTATTTTTTTTTKKQQGFNEWLSKLEEINDMSRSTIDRIRRLENDIFALRNTTEKQMDSSSSPSATTKTLFTSKIPIHSNESGGGTYVPPINNRIRKRSDLIDKSQNTDIDMTFMNKLLKYWETHSGYPIDSFQSTMNSEQQQQRRRRNSQQLKDPIRRLTTTISRSVKIQTDSDGEKSFEEKGVTTDDDVGLSTNSKHRIFNDNQQQKSKLNQENNVVDLPTIIEKPMVAKTINTFHVCADNKPFQDNILIDLNPPRIPSPQQRRHTPEPIVEMYSDSDDTYFDDFEKDIFNEISRRALIRNKIISRSRSAQQLLPPTRMMEDDNTTMKSNNKFINTNPKKCYDDETR</sequence>
<proteinExistence type="predicted"/>
<feature type="compositionally biased region" description="Polar residues" evidence="1">
    <location>
        <begin position="559"/>
        <end position="571"/>
    </location>
</feature>
<feature type="compositionally biased region" description="Polar residues" evidence="1">
    <location>
        <begin position="391"/>
        <end position="404"/>
    </location>
</feature>
<feature type="compositionally biased region" description="Low complexity" evidence="1">
    <location>
        <begin position="99"/>
        <end position="112"/>
    </location>
</feature>
<organism evidence="2 3">
    <name type="scientific">Dermatophagoides farinae</name>
    <name type="common">American house dust mite</name>
    <dbReference type="NCBI Taxonomy" id="6954"/>
    <lineage>
        <taxon>Eukaryota</taxon>
        <taxon>Metazoa</taxon>
        <taxon>Ecdysozoa</taxon>
        <taxon>Arthropoda</taxon>
        <taxon>Chelicerata</taxon>
        <taxon>Arachnida</taxon>
        <taxon>Acari</taxon>
        <taxon>Acariformes</taxon>
        <taxon>Sarcoptiformes</taxon>
        <taxon>Astigmata</taxon>
        <taxon>Psoroptidia</taxon>
        <taxon>Analgoidea</taxon>
        <taxon>Pyroglyphidae</taxon>
        <taxon>Dermatophagoidinae</taxon>
        <taxon>Dermatophagoides</taxon>
    </lineage>
</organism>
<feature type="region of interest" description="Disordered" evidence="1">
    <location>
        <begin position="553"/>
        <end position="580"/>
    </location>
</feature>
<evidence type="ECO:0000256" key="1">
    <source>
        <dbReference type="SAM" id="MobiDB-lite"/>
    </source>
</evidence>
<feature type="region of interest" description="Disordered" evidence="1">
    <location>
        <begin position="84"/>
        <end position="206"/>
    </location>
</feature>
<feature type="compositionally biased region" description="Polar residues" evidence="1">
    <location>
        <begin position="161"/>
        <end position="178"/>
    </location>
</feature>
<evidence type="ECO:0000313" key="2">
    <source>
        <dbReference type="EMBL" id="KAH9526916.1"/>
    </source>
</evidence>
<feature type="compositionally biased region" description="Basic residues" evidence="1">
    <location>
        <begin position="86"/>
        <end position="98"/>
    </location>
</feature>
<feature type="compositionally biased region" description="Basic and acidic residues" evidence="1">
    <location>
        <begin position="406"/>
        <end position="417"/>
    </location>
</feature>
<reference evidence="2" key="1">
    <citation type="submission" date="2013-05" db="EMBL/GenBank/DDBJ databases">
        <authorList>
            <person name="Yim A.K.Y."/>
            <person name="Chan T.F."/>
            <person name="Ji K.M."/>
            <person name="Liu X.Y."/>
            <person name="Zhou J.W."/>
            <person name="Li R.Q."/>
            <person name="Yang K.Y."/>
            <person name="Li J."/>
            <person name="Li M."/>
            <person name="Law P.T.W."/>
            <person name="Wu Y.L."/>
            <person name="Cai Z.L."/>
            <person name="Qin H."/>
            <person name="Bao Y."/>
            <person name="Leung R.K.K."/>
            <person name="Ng P.K.S."/>
            <person name="Zou J."/>
            <person name="Zhong X.J."/>
            <person name="Ran P.X."/>
            <person name="Zhong N.S."/>
            <person name="Liu Z.G."/>
            <person name="Tsui S.K.W."/>
        </authorList>
    </citation>
    <scope>NUCLEOTIDE SEQUENCE</scope>
    <source>
        <strain evidence="2">Derf</strain>
        <tissue evidence="2">Whole organism</tissue>
    </source>
</reference>
<accession>A0A922L881</accession>
<reference evidence="2" key="2">
    <citation type="journal article" date="2022" name="Res Sq">
        <title>Comparative Genomics Reveals Insights into the Divergent Evolution of Astigmatic Mites and Household Pest Adaptations.</title>
        <authorList>
            <person name="Xiong Q."/>
            <person name="Wan A.T.-Y."/>
            <person name="Liu X.-Y."/>
            <person name="Fung C.S.-H."/>
            <person name="Xiao X."/>
            <person name="Malainual N."/>
            <person name="Hou J."/>
            <person name="Wang L."/>
            <person name="Wang M."/>
            <person name="Yang K."/>
            <person name="Cui Y."/>
            <person name="Leung E."/>
            <person name="Nong W."/>
            <person name="Shin S.-K."/>
            <person name="Au S."/>
            <person name="Jeong K.Y."/>
            <person name="Chew F.T."/>
            <person name="Hui J."/>
            <person name="Leung T.F."/>
            <person name="Tungtrongchitr A."/>
            <person name="Zhong N."/>
            <person name="Liu Z."/>
            <person name="Tsui S."/>
        </authorList>
    </citation>
    <scope>NUCLEOTIDE SEQUENCE</scope>
    <source>
        <strain evidence="2">Derf</strain>
        <tissue evidence="2">Whole organism</tissue>
    </source>
</reference>
<dbReference type="Proteomes" id="UP000790347">
    <property type="component" value="Unassembled WGS sequence"/>
</dbReference>